<gene>
    <name evidence="10" type="primary">TCEA3</name>
</gene>
<keyword evidence="5 6" id="KW-0539">Nucleus</keyword>
<dbReference type="GO" id="GO:0005634">
    <property type="term" value="C:nucleus"/>
    <property type="evidence" value="ECO:0007669"/>
    <property type="project" value="UniProtKB-SubCell"/>
</dbReference>
<dbReference type="CDD" id="cd00183">
    <property type="entry name" value="TFIIS_I"/>
    <property type="match status" value="1"/>
</dbReference>
<dbReference type="InterPro" id="IPR036575">
    <property type="entry name" value="TFIIS_cen_dom_sf"/>
</dbReference>
<evidence type="ECO:0000256" key="7">
    <source>
        <dbReference type="SAM" id="MobiDB-lite"/>
    </source>
</evidence>
<dbReference type="Gene3D" id="2.20.25.10">
    <property type="match status" value="1"/>
</dbReference>
<evidence type="ECO:0000256" key="4">
    <source>
        <dbReference type="ARBA" id="ARBA00023163"/>
    </source>
</evidence>
<dbReference type="InParanoid" id="A0A671DLJ1"/>
<feature type="region of interest" description="Disordered" evidence="7">
    <location>
        <begin position="310"/>
        <end position="331"/>
    </location>
</feature>
<keyword evidence="4" id="KW-0804">Transcription</keyword>
<dbReference type="InterPro" id="IPR003617">
    <property type="entry name" value="TFIIS/CRSP70_N_sub"/>
</dbReference>
<dbReference type="Gene3D" id="1.10.472.30">
    <property type="entry name" value="Transcription elongation factor S-II, central domain"/>
    <property type="match status" value="1"/>
</dbReference>
<dbReference type="Pfam" id="PF08711">
    <property type="entry name" value="Med26"/>
    <property type="match status" value="1"/>
</dbReference>
<dbReference type="SUPFAM" id="SSF46942">
    <property type="entry name" value="Elongation factor TFIIS domain 2"/>
    <property type="match status" value="1"/>
</dbReference>
<proteinExistence type="predicted"/>
<dbReference type="Ensembl" id="ENSRFET00010002177.1">
    <property type="protein sequence ID" value="ENSRFEP00010001966.1"/>
    <property type="gene ID" value="ENSRFEG00010001421.1"/>
</dbReference>
<dbReference type="SMART" id="SM00510">
    <property type="entry name" value="TFS2M"/>
    <property type="match status" value="1"/>
</dbReference>
<evidence type="ECO:0000256" key="2">
    <source>
        <dbReference type="ARBA" id="ARBA00023015"/>
    </source>
</evidence>
<feature type="domain" description="TFIIS central" evidence="9">
    <location>
        <begin position="167"/>
        <end position="283"/>
    </location>
</feature>
<dbReference type="PROSITE" id="PS51319">
    <property type="entry name" value="TFIIS_N"/>
    <property type="match status" value="1"/>
</dbReference>
<dbReference type="FunCoup" id="A0A671DLJ1">
    <property type="interactions" value="1061"/>
</dbReference>
<reference evidence="10" key="4">
    <citation type="submission" date="2025-08" db="UniProtKB">
        <authorList>
            <consortium name="Ensembl"/>
        </authorList>
    </citation>
    <scope>IDENTIFICATION</scope>
</reference>
<dbReference type="SUPFAM" id="SSF47676">
    <property type="entry name" value="Conserved domain common to transcription factors TFIIS, elongin A, CRSP70"/>
    <property type="match status" value="1"/>
</dbReference>
<evidence type="ECO:0000256" key="3">
    <source>
        <dbReference type="ARBA" id="ARBA00023125"/>
    </source>
</evidence>
<organism evidence="10 11">
    <name type="scientific">Rhinolophus ferrumequinum</name>
    <name type="common">Greater horseshoe bat</name>
    <dbReference type="NCBI Taxonomy" id="59479"/>
    <lineage>
        <taxon>Eukaryota</taxon>
        <taxon>Metazoa</taxon>
        <taxon>Chordata</taxon>
        <taxon>Craniata</taxon>
        <taxon>Vertebrata</taxon>
        <taxon>Euteleostomi</taxon>
        <taxon>Mammalia</taxon>
        <taxon>Eutheria</taxon>
        <taxon>Laurasiatheria</taxon>
        <taxon>Chiroptera</taxon>
        <taxon>Yinpterochiroptera</taxon>
        <taxon>Rhinolophoidea</taxon>
        <taxon>Rhinolophidae</taxon>
        <taxon>Rhinolophinae</taxon>
        <taxon>Rhinolophus</taxon>
    </lineage>
</organism>
<comment type="subcellular location">
    <subcellularLocation>
        <location evidence="1 6">Nucleus</location>
    </subcellularLocation>
</comment>
<evidence type="ECO:0000256" key="1">
    <source>
        <dbReference type="ARBA" id="ARBA00004123"/>
    </source>
</evidence>
<dbReference type="Proteomes" id="UP000472240">
    <property type="component" value="Chromosome 9"/>
</dbReference>
<reference evidence="10" key="5">
    <citation type="submission" date="2025-09" db="UniProtKB">
        <authorList>
            <consortium name="Ensembl"/>
        </authorList>
    </citation>
    <scope>IDENTIFICATION</scope>
</reference>
<dbReference type="InterPro" id="IPR035441">
    <property type="entry name" value="TFIIS/LEDGF_dom_sf"/>
</dbReference>
<feature type="compositionally biased region" description="Low complexity" evidence="7">
    <location>
        <begin position="139"/>
        <end position="149"/>
    </location>
</feature>
<feature type="compositionally biased region" description="Basic and acidic residues" evidence="7">
    <location>
        <begin position="100"/>
        <end position="112"/>
    </location>
</feature>
<reference evidence="11" key="3">
    <citation type="submission" date="2018-12" db="EMBL/GenBank/DDBJ databases">
        <title>G10K-VGP greater horseshoe bat female genome, primary haplotype.</title>
        <authorList>
            <person name="Teeling E."/>
            <person name="Myers G."/>
            <person name="Vernes S."/>
            <person name="Pippel M."/>
            <person name="Winkler S."/>
            <person name="Fedrigo O."/>
            <person name="Rhie A."/>
            <person name="Koren S."/>
            <person name="Phillippy A."/>
            <person name="Lewin H."/>
            <person name="Damas J."/>
            <person name="Howe K."/>
            <person name="Mountcastle J."/>
            <person name="Jarvis E.D."/>
        </authorList>
    </citation>
    <scope>NUCLEOTIDE SEQUENCE [LARGE SCALE GENOMIC DNA]</scope>
</reference>
<evidence type="ECO:0000313" key="11">
    <source>
        <dbReference type="Proteomes" id="UP000472240"/>
    </source>
</evidence>
<reference evidence="10 11" key="2">
    <citation type="journal article" date="2018" name="Annu Rev Anim Biosci">
        <title>Bat Biology, Genomes, and the Bat1K Project: To Generate Chromosome-Level Genomes for All Living Bat Species.</title>
        <authorList>
            <person name="Teeling E.C."/>
            <person name="Vernes S.C."/>
            <person name="Davalos L.M."/>
            <person name="Ray D.A."/>
            <person name="Gilbert M.T.P."/>
            <person name="Myers E."/>
        </authorList>
    </citation>
    <scope>NUCLEOTIDE SEQUENCE</scope>
</reference>
<evidence type="ECO:0000259" key="9">
    <source>
        <dbReference type="PROSITE" id="PS51321"/>
    </source>
</evidence>
<dbReference type="PROSITE" id="PS51321">
    <property type="entry name" value="TFIIS_CENTRAL"/>
    <property type="match status" value="1"/>
</dbReference>
<dbReference type="Gene3D" id="1.20.930.10">
    <property type="entry name" value="Conserved domain common to transcription factors TFIIS, elongin A, CRSP70"/>
    <property type="match status" value="1"/>
</dbReference>
<feature type="region of interest" description="Disordered" evidence="7">
    <location>
        <begin position="57"/>
        <end position="149"/>
    </location>
</feature>
<feature type="domain" description="TFIIS N-terminal" evidence="8">
    <location>
        <begin position="1"/>
        <end position="61"/>
    </location>
</feature>
<feature type="compositionally biased region" description="Basic and acidic residues" evidence="7">
    <location>
        <begin position="65"/>
        <end position="82"/>
    </location>
</feature>
<protein>
    <submittedName>
        <fullName evidence="10">Transcription elongation factor A3</fullName>
    </submittedName>
</protein>
<dbReference type="PANTHER" id="PTHR11477:SF4">
    <property type="entry name" value="TRANSCRIPTION ELONGATION FACTOR A PROTEIN 3"/>
    <property type="match status" value="1"/>
</dbReference>
<name>A0A671DLJ1_RHIFE</name>
<dbReference type="SMART" id="SM00509">
    <property type="entry name" value="TFS2N"/>
    <property type="match status" value="1"/>
</dbReference>
<dbReference type="GO" id="GO:0006351">
    <property type="term" value="P:DNA-templated transcription"/>
    <property type="evidence" value="ECO:0007669"/>
    <property type="project" value="InterPro"/>
</dbReference>
<keyword evidence="11" id="KW-1185">Reference proteome</keyword>
<dbReference type="PANTHER" id="PTHR11477">
    <property type="entry name" value="TRANSCRIPTION FACTOR S-II ZINC FINGER DOMAIN-CONTAINING PROTEIN"/>
    <property type="match status" value="1"/>
</dbReference>
<dbReference type="Pfam" id="PF07500">
    <property type="entry name" value="TFIIS_M"/>
    <property type="match status" value="1"/>
</dbReference>
<dbReference type="GeneTree" id="ENSGT00940000157034"/>
<keyword evidence="2" id="KW-0805">Transcription regulation</keyword>
<dbReference type="AlphaFoldDB" id="A0A671DLJ1"/>
<dbReference type="GO" id="GO:0003677">
    <property type="term" value="F:DNA binding"/>
    <property type="evidence" value="ECO:0007669"/>
    <property type="project" value="UniProtKB-KW"/>
</dbReference>
<evidence type="ECO:0000256" key="5">
    <source>
        <dbReference type="ARBA" id="ARBA00023242"/>
    </source>
</evidence>
<reference evidence="10 11" key="1">
    <citation type="journal article" date="2015" name="Annu Rev Anim Biosci">
        <title>The Genome 10K Project: a way forward.</title>
        <authorList>
            <person name="Koepfli K.P."/>
            <person name="Paten B."/>
            <person name="O'Brien S.J."/>
            <person name="Koepfli K.P."/>
            <person name="Paten B."/>
            <person name="Antunes A."/>
            <person name="Belov K."/>
            <person name="Bustamante C."/>
            <person name="Castoe T.A."/>
            <person name="Clawson H."/>
            <person name="Crawford A.J."/>
            <person name="Diekhans M."/>
            <person name="Distel D."/>
            <person name="Durbin R."/>
            <person name="Earl D."/>
            <person name="Fujita M.K."/>
            <person name="Gamble T."/>
            <person name="Georges A."/>
            <person name="Gemmell N."/>
            <person name="Gilbert M.T."/>
            <person name="Graves J.M."/>
            <person name="Green R.E."/>
            <person name="Hickey G."/>
            <person name="Jarvis E.D."/>
            <person name="Johnson W."/>
            <person name="Komissarov A."/>
            <person name="Korf I."/>
            <person name="Kuhn R."/>
            <person name="Larkin D.M."/>
            <person name="Lewin H."/>
            <person name="Lopez J.V."/>
            <person name="Ma J."/>
            <person name="Marques-Bonet T."/>
            <person name="Miller W."/>
            <person name="Murphy R."/>
            <person name="Pevzner P."/>
            <person name="Shapiro B."/>
            <person name="Steiner C."/>
            <person name="Tamazian G."/>
            <person name="Venkatesh B."/>
            <person name="Wang J."/>
            <person name="Wayne R."/>
            <person name="Wiley E."/>
            <person name="Yang H."/>
            <person name="Zhang G."/>
            <person name="Haussler D."/>
            <person name="Ryder O."/>
            <person name="O'Brien S.J."/>
        </authorList>
    </citation>
    <scope>NUCLEOTIDE SEQUENCE</scope>
</reference>
<feature type="compositionally biased region" description="Low complexity" evidence="7">
    <location>
        <begin position="113"/>
        <end position="123"/>
    </location>
</feature>
<evidence type="ECO:0000313" key="10">
    <source>
        <dbReference type="Ensembl" id="ENSRFEP00010001966.1"/>
    </source>
</evidence>
<dbReference type="InterPro" id="IPR017923">
    <property type="entry name" value="TFIIS_N"/>
</dbReference>
<accession>A0A671DLJ1</accession>
<evidence type="ECO:0000256" key="6">
    <source>
        <dbReference type="PROSITE-ProRule" id="PRU00649"/>
    </source>
</evidence>
<dbReference type="InterPro" id="IPR003618">
    <property type="entry name" value="TFIIS_cen_dom"/>
</dbReference>
<keyword evidence="3" id="KW-0238">DNA-binding</keyword>
<dbReference type="FunFam" id="1.10.472.30:FF:000008">
    <property type="entry name" value="transcription elongation factor S-II"/>
    <property type="match status" value="1"/>
</dbReference>
<evidence type="ECO:0000259" key="8">
    <source>
        <dbReference type="PROSITE" id="PS51319"/>
    </source>
</evidence>
<sequence>MGQEEELLRIAKKLEKMVARKNTTTRIGVAVNGVRKHCSDKEVVSLAKVLIKNWKRLLDSPGSPKGEKGEEREKAKKKEKGLDCSSWKPDAGLSPPRKKRGEEPKDRRDSVDSKSSATSSPKRPSMERSNSSKSKAETPKTPSSPTSPTFAPSVCLLAPCYLTGDSVRDKCVEMLSAALKVDDDYKDYGVNCDKMASEIEDHIYQELKSTDMKYRNRVRSRISNLKDPRNPGLRRNVLSGAISAGLIAKMTAEEMASDELRELRNAMTQEAIREHQMAKTGGTTTDLFQCSKCKKKNCTYNQVWWRRLQGQRGGDPEREGESSGKIQRGGGLQTEGQVLVTSMMHLWLPENAPLHLQAPKIVFVRLGQHVLAGSEASIRGIRLTGHRTVETQLVGKVCSNIKLSSLM</sequence>